<keyword evidence="3" id="KW-1185">Reference proteome</keyword>
<evidence type="ECO:0000313" key="3">
    <source>
        <dbReference type="Proteomes" id="UP000621930"/>
    </source>
</evidence>
<evidence type="ECO:0000313" key="2">
    <source>
        <dbReference type="EMBL" id="MBD8010064.1"/>
    </source>
</evidence>
<feature type="transmembrane region" description="Helical" evidence="1">
    <location>
        <begin position="41"/>
        <end position="63"/>
    </location>
</feature>
<sequence length="119" mass="13641">MNRLLTSILIFMLSIPALFFYVLFLMSIFNPSLPIVYPWPYRLFMLAGMVAWGVLFYMSILWVKHLPISQWISALGTLLAIIGLIPFIIRLDAIVLLALPAFLFTIYLCYCSWSTAKAD</sequence>
<reference evidence="2 3" key="1">
    <citation type="submission" date="2020-08" db="EMBL/GenBank/DDBJ databases">
        <title>A Genomic Blueprint of the Chicken Gut Microbiome.</title>
        <authorList>
            <person name="Gilroy R."/>
            <person name="Ravi A."/>
            <person name="Getino M."/>
            <person name="Pursley I."/>
            <person name="Horton D.L."/>
            <person name="Alikhan N.-F."/>
            <person name="Baker D."/>
            <person name="Gharbi K."/>
            <person name="Hall N."/>
            <person name="Watson M."/>
            <person name="Adriaenssens E.M."/>
            <person name="Foster-Nyarko E."/>
            <person name="Jarju S."/>
            <person name="Secka A."/>
            <person name="Antonio M."/>
            <person name="Oren A."/>
            <person name="Chaudhuri R."/>
            <person name="La Ragione R.M."/>
            <person name="Hildebrand F."/>
            <person name="Pallen M.J."/>
        </authorList>
    </citation>
    <scope>NUCLEOTIDE SEQUENCE [LARGE SCALE GENOMIC DNA]</scope>
    <source>
        <strain evidence="2 3">Sa1BUA6</strain>
    </source>
</reference>
<name>A0ABR8VZ67_9GAMM</name>
<dbReference type="RefSeq" id="WP_171254941.1">
    <property type="nucleotide sequence ID" value="NZ_JACSPT010000017.1"/>
</dbReference>
<feature type="transmembrane region" description="Helical" evidence="1">
    <location>
        <begin position="70"/>
        <end position="89"/>
    </location>
</feature>
<keyword evidence="1" id="KW-0472">Membrane</keyword>
<feature type="transmembrane region" description="Helical" evidence="1">
    <location>
        <begin position="7"/>
        <end position="29"/>
    </location>
</feature>
<comment type="caution">
    <text evidence="2">The sequence shown here is derived from an EMBL/GenBank/DDBJ whole genome shotgun (WGS) entry which is preliminary data.</text>
</comment>
<keyword evidence="1" id="KW-1133">Transmembrane helix</keyword>
<evidence type="ECO:0000256" key="1">
    <source>
        <dbReference type="SAM" id="Phobius"/>
    </source>
</evidence>
<keyword evidence="1" id="KW-0812">Transmembrane</keyword>
<dbReference type="EMBL" id="JACSPT010000017">
    <property type="protein sequence ID" value="MBD8010064.1"/>
    <property type="molecule type" value="Genomic_DNA"/>
</dbReference>
<proteinExistence type="predicted"/>
<dbReference type="Proteomes" id="UP000621930">
    <property type="component" value="Unassembled WGS sequence"/>
</dbReference>
<protein>
    <submittedName>
        <fullName evidence="2">Uncharacterized protein</fullName>
    </submittedName>
</protein>
<organism evidence="2 3">
    <name type="scientific">Acinetobacter pecorum</name>
    <dbReference type="NCBI Taxonomy" id="2762215"/>
    <lineage>
        <taxon>Bacteria</taxon>
        <taxon>Pseudomonadati</taxon>
        <taxon>Pseudomonadota</taxon>
        <taxon>Gammaproteobacteria</taxon>
        <taxon>Moraxellales</taxon>
        <taxon>Moraxellaceae</taxon>
        <taxon>Acinetobacter</taxon>
    </lineage>
</organism>
<gene>
    <name evidence="2" type="ORF">H9629_12055</name>
</gene>
<feature type="transmembrane region" description="Helical" evidence="1">
    <location>
        <begin position="95"/>
        <end position="113"/>
    </location>
</feature>
<accession>A0ABR8VZ67</accession>